<dbReference type="Proteomes" id="UP000504606">
    <property type="component" value="Unplaced"/>
</dbReference>
<evidence type="ECO:0000313" key="2">
    <source>
        <dbReference type="RefSeq" id="XP_052132260.1"/>
    </source>
</evidence>
<sequence>MLFHRFGTLSHILASAELTLWNKKVEDLSQDALLDKHAVDIVRNLQRLRGIDGDYDNDSGSSADRVGHRRTIHNLEKQRQKKRTIGTLDVAFKKRFFNMKEGGAAPGTPVLGRKLTMRQETIKALETRRNSVMAERKKSHMQTLGAAHEYGVTAGTALSSGGTLVGGSVLGGGLGVVATRNHRNSVASMNVKDLFDGVHGGQVNRAYEPAGYEAGGVVSEDEMDVVPGNGSAIRMHNVRNNVSWREQADAHPRSNSRM</sequence>
<gene>
    <name evidence="2" type="primary">LOC127751957</name>
</gene>
<proteinExistence type="predicted"/>
<dbReference type="AlphaFoldDB" id="A0A9C6XAJ6"/>
<dbReference type="GeneID" id="127751957"/>
<name>A0A9C6XAJ6_FRAOC</name>
<dbReference type="OrthoDB" id="370884at2759"/>
<organism evidence="1 2">
    <name type="scientific">Frankliniella occidentalis</name>
    <name type="common">Western flower thrips</name>
    <name type="synonym">Euthrips occidentalis</name>
    <dbReference type="NCBI Taxonomy" id="133901"/>
    <lineage>
        <taxon>Eukaryota</taxon>
        <taxon>Metazoa</taxon>
        <taxon>Ecdysozoa</taxon>
        <taxon>Arthropoda</taxon>
        <taxon>Hexapoda</taxon>
        <taxon>Insecta</taxon>
        <taxon>Pterygota</taxon>
        <taxon>Neoptera</taxon>
        <taxon>Paraneoptera</taxon>
        <taxon>Thysanoptera</taxon>
        <taxon>Terebrantia</taxon>
        <taxon>Thripoidea</taxon>
        <taxon>Thripidae</taxon>
        <taxon>Frankliniella</taxon>
    </lineage>
</organism>
<protein>
    <submittedName>
        <fullName evidence="2">Chitin synthase chs-2-like</fullName>
    </submittedName>
</protein>
<dbReference type="RefSeq" id="XP_052132260.1">
    <property type="nucleotide sequence ID" value="XM_052276300.1"/>
</dbReference>
<keyword evidence="1" id="KW-1185">Reference proteome</keyword>
<reference evidence="2" key="1">
    <citation type="submission" date="2025-08" db="UniProtKB">
        <authorList>
            <consortium name="RefSeq"/>
        </authorList>
    </citation>
    <scope>IDENTIFICATION</scope>
    <source>
        <tissue evidence="2">Whole organism</tissue>
    </source>
</reference>
<accession>A0A9C6XAJ6</accession>
<dbReference type="KEGG" id="foc:127751957"/>
<evidence type="ECO:0000313" key="1">
    <source>
        <dbReference type="Proteomes" id="UP000504606"/>
    </source>
</evidence>